<dbReference type="Proteomes" id="UP000276133">
    <property type="component" value="Unassembled WGS sequence"/>
</dbReference>
<dbReference type="OrthoDB" id="10263782at2759"/>
<comment type="caution">
    <text evidence="1">The sequence shown here is derived from an EMBL/GenBank/DDBJ whole genome shotgun (WGS) entry which is preliminary data.</text>
</comment>
<keyword evidence="2" id="KW-1185">Reference proteome</keyword>
<evidence type="ECO:0000313" key="1">
    <source>
        <dbReference type="EMBL" id="RNA13462.1"/>
    </source>
</evidence>
<protein>
    <submittedName>
        <fullName evidence="1">Methylmalonic aciduria and homocystinuria type D mitochondrial</fullName>
    </submittedName>
</protein>
<accession>A0A3M7QQ40</accession>
<organism evidence="1 2">
    <name type="scientific">Brachionus plicatilis</name>
    <name type="common">Marine rotifer</name>
    <name type="synonym">Brachionus muelleri</name>
    <dbReference type="NCBI Taxonomy" id="10195"/>
    <lineage>
        <taxon>Eukaryota</taxon>
        <taxon>Metazoa</taxon>
        <taxon>Spiralia</taxon>
        <taxon>Gnathifera</taxon>
        <taxon>Rotifera</taxon>
        <taxon>Eurotatoria</taxon>
        <taxon>Monogononta</taxon>
        <taxon>Pseudotrocha</taxon>
        <taxon>Ploima</taxon>
        <taxon>Brachionidae</taxon>
        <taxon>Brachionus</taxon>
    </lineage>
</organism>
<dbReference type="EMBL" id="REGN01005405">
    <property type="protein sequence ID" value="RNA13462.1"/>
    <property type="molecule type" value="Genomic_DNA"/>
</dbReference>
<dbReference type="PANTHER" id="PTHR13192:SF3">
    <property type="entry name" value="COBALAMIN TRAFFICKING PROTEIN CBLD"/>
    <property type="match status" value="1"/>
</dbReference>
<dbReference type="STRING" id="10195.A0A3M7QQ40"/>
<gene>
    <name evidence="1" type="ORF">BpHYR1_011033</name>
</gene>
<proteinExistence type="predicted"/>
<dbReference type="InterPro" id="IPR019362">
    <property type="entry name" value="MMADHC"/>
</dbReference>
<dbReference type="AlphaFoldDB" id="A0A3M7QQ40"/>
<evidence type="ECO:0000313" key="2">
    <source>
        <dbReference type="Proteomes" id="UP000276133"/>
    </source>
</evidence>
<sequence length="297" mass="33991">MSSLLNQSSRNVLLLINCRKLSSFNRTRSGIFSILNNEVNIWSEQNWSELAKQINKTSDFPLPGQTGVFVEEQREKNLKLFKSSENNSVNKENLSYLLNRPLPIDNQANKLREACGAFYLKEKMENSLLNLDALGVKKNHFELKAVKCPLSLAKDFQNYFRSNSIDELSLTVLTISFKTENDMATWNDLVDNEREVLIKKFVDTAQELCSVFEKEGCWADFIDPSSGRPFKSPYSHATFYESDERYRKLGFEIIDYGCCKVISHHSWGTKTYVGCLLTTASPDSQIVKALTDKFNIE</sequence>
<name>A0A3M7QQ40_BRAPC</name>
<dbReference type="GO" id="GO:0009235">
    <property type="term" value="P:cobalamin metabolic process"/>
    <property type="evidence" value="ECO:0007669"/>
    <property type="project" value="InterPro"/>
</dbReference>
<dbReference type="Pfam" id="PF10229">
    <property type="entry name" value="MMADHC"/>
    <property type="match status" value="1"/>
</dbReference>
<dbReference type="PANTHER" id="PTHR13192">
    <property type="entry name" value="MY011 PROTEIN"/>
    <property type="match status" value="1"/>
</dbReference>
<dbReference type="GO" id="GO:0005739">
    <property type="term" value="C:mitochondrion"/>
    <property type="evidence" value="ECO:0007669"/>
    <property type="project" value="TreeGrafter"/>
</dbReference>
<reference evidence="1 2" key="1">
    <citation type="journal article" date="2018" name="Sci. Rep.">
        <title>Genomic signatures of local adaptation to the degree of environmental predictability in rotifers.</title>
        <authorList>
            <person name="Franch-Gras L."/>
            <person name="Hahn C."/>
            <person name="Garcia-Roger E.M."/>
            <person name="Carmona M.J."/>
            <person name="Serra M."/>
            <person name="Gomez A."/>
        </authorList>
    </citation>
    <scope>NUCLEOTIDE SEQUENCE [LARGE SCALE GENOMIC DNA]</scope>
    <source>
        <strain evidence="1">HYR1</strain>
    </source>
</reference>